<protein>
    <submittedName>
        <fullName evidence="1">Uncharacterized protein</fullName>
    </submittedName>
</protein>
<dbReference type="Proteomes" id="UP001633002">
    <property type="component" value="Unassembled WGS sequence"/>
</dbReference>
<evidence type="ECO:0000313" key="2">
    <source>
        <dbReference type="Proteomes" id="UP001633002"/>
    </source>
</evidence>
<comment type="caution">
    <text evidence="1">The sequence shown here is derived from an EMBL/GenBank/DDBJ whole genome shotgun (WGS) entry which is preliminary data.</text>
</comment>
<sequence length="75" mass="8227">MDSSASDETVRQEARSSPWKIAMTCITPDLVKKRPRKKWLCGNLAASAPAPAENSKNIAEYQPVKSRSAICGHLE</sequence>
<name>A0ABD3GTJ2_9MARC</name>
<keyword evidence="2" id="KW-1185">Reference proteome</keyword>
<dbReference type="AlphaFoldDB" id="A0ABD3GTJ2"/>
<reference evidence="1 2" key="1">
    <citation type="submission" date="2024-09" db="EMBL/GenBank/DDBJ databases">
        <title>Chromosome-scale assembly of Riccia sorocarpa.</title>
        <authorList>
            <person name="Paukszto L."/>
        </authorList>
    </citation>
    <scope>NUCLEOTIDE SEQUENCE [LARGE SCALE GENOMIC DNA]</scope>
    <source>
        <strain evidence="1">LP-2024</strain>
        <tissue evidence="1">Aerial parts of the thallus</tissue>
    </source>
</reference>
<gene>
    <name evidence="1" type="ORF">R1sor_024718</name>
</gene>
<organism evidence="1 2">
    <name type="scientific">Riccia sorocarpa</name>
    <dbReference type="NCBI Taxonomy" id="122646"/>
    <lineage>
        <taxon>Eukaryota</taxon>
        <taxon>Viridiplantae</taxon>
        <taxon>Streptophyta</taxon>
        <taxon>Embryophyta</taxon>
        <taxon>Marchantiophyta</taxon>
        <taxon>Marchantiopsida</taxon>
        <taxon>Marchantiidae</taxon>
        <taxon>Marchantiales</taxon>
        <taxon>Ricciaceae</taxon>
        <taxon>Riccia</taxon>
    </lineage>
</organism>
<accession>A0ABD3GTJ2</accession>
<evidence type="ECO:0000313" key="1">
    <source>
        <dbReference type="EMBL" id="KAL3681762.1"/>
    </source>
</evidence>
<proteinExistence type="predicted"/>
<dbReference type="EMBL" id="JBJQOH010000007">
    <property type="protein sequence ID" value="KAL3681762.1"/>
    <property type="molecule type" value="Genomic_DNA"/>
</dbReference>